<dbReference type="AlphaFoldDB" id="D1AU60"/>
<sequence>MKLVCVLGWLMLVGSDCPVSRPSGFSGEQRLISAARSSLLRLGRVKVSCDAREELRNELRAIDAEWKPRIELRNELRAIDGRFELWNKLRAIDAEWKPRIELRNELRAIDDEWKPRIKAQQELIGAAKALLGATSTCEGLGILNAGGISTNTAELIEVVADVCTVLSTAEPAMPSTELVASVVTTANLAVPGAALHS</sequence>
<dbReference type="EMBL" id="CP001759">
    <property type="protein sequence ID" value="ACZ49088.1"/>
    <property type="molecule type" value="Genomic_DNA"/>
</dbReference>
<dbReference type="HOGENOM" id="CLU_1381606_0_0_5"/>
<evidence type="ECO:0000313" key="1">
    <source>
        <dbReference type="EMBL" id="ACZ49088.1"/>
    </source>
</evidence>
<protein>
    <submittedName>
        <fullName evidence="1">Appendage-associated protein-like protein 2 (Alp2)</fullName>
    </submittedName>
</protein>
<evidence type="ECO:0000313" key="2">
    <source>
        <dbReference type="Proteomes" id="UP000000630"/>
    </source>
</evidence>
<dbReference type="Proteomes" id="UP000000630">
    <property type="component" value="Chromosome"/>
</dbReference>
<keyword evidence="2" id="KW-1185">Reference proteome</keyword>
<dbReference type="eggNOG" id="ENOG5031BMQ">
    <property type="taxonomic scope" value="Bacteria"/>
</dbReference>
<reference evidence="1 2" key="1">
    <citation type="journal article" date="2010" name="J. Bacteriol.">
        <title>Complete genome sequence of Anaplasma marginale subsp. centrale.</title>
        <authorList>
            <person name="Herndon D.R."/>
            <person name="Palmer G.H."/>
            <person name="Shkap V."/>
            <person name="Knowles D.P. Jr."/>
            <person name="Brayton K.A."/>
        </authorList>
    </citation>
    <scope>NUCLEOTIDE SEQUENCE [LARGE SCALE GENOMIC DNA]</scope>
    <source>
        <strain evidence="1 2">Israel</strain>
    </source>
</reference>
<name>D1AU60_ANACI</name>
<organism evidence="1 2">
    <name type="scientific">Anaplasma centrale (strain Israel)</name>
    <name type="common">Anaplasma marginale subsp. centrale (strain Israel)</name>
    <dbReference type="NCBI Taxonomy" id="574556"/>
    <lineage>
        <taxon>Bacteria</taxon>
        <taxon>Pseudomonadati</taxon>
        <taxon>Pseudomonadota</taxon>
        <taxon>Alphaproteobacteria</taxon>
        <taxon>Rickettsiales</taxon>
        <taxon>Anaplasmataceae</taxon>
        <taxon>Anaplasma</taxon>
    </lineage>
</organism>
<dbReference type="STRING" id="574556.ACIS_00464"/>
<gene>
    <name evidence="1" type="primary">alp2</name>
    <name evidence="1" type="ordered locus">ACIS_00464</name>
</gene>
<accession>D1AU60</accession>
<proteinExistence type="predicted"/>
<dbReference type="KEGG" id="acn:ACIS_00464"/>